<evidence type="ECO:0000256" key="3">
    <source>
        <dbReference type="ARBA" id="ARBA00022448"/>
    </source>
</evidence>
<evidence type="ECO:0000256" key="8">
    <source>
        <dbReference type="SAM" id="Phobius"/>
    </source>
</evidence>
<dbReference type="PANTHER" id="PTHR34702">
    <property type="entry name" value="NA(+)/H(+) ANTIPORTER SUBUNIT F1"/>
    <property type="match status" value="1"/>
</dbReference>
<evidence type="ECO:0000313" key="10">
    <source>
        <dbReference type="Proteomes" id="UP000193200"/>
    </source>
</evidence>
<dbReference type="InterPro" id="IPR007208">
    <property type="entry name" value="MrpF/PhaF-like"/>
</dbReference>
<evidence type="ECO:0000313" key="9">
    <source>
        <dbReference type="EMBL" id="SLN76946.1"/>
    </source>
</evidence>
<dbReference type="PANTHER" id="PTHR34702:SF1">
    <property type="entry name" value="NA(+)_H(+) ANTIPORTER SUBUNIT F"/>
    <property type="match status" value="1"/>
</dbReference>
<evidence type="ECO:0000256" key="4">
    <source>
        <dbReference type="ARBA" id="ARBA00022475"/>
    </source>
</evidence>
<dbReference type="Pfam" id="PF04066">
    <property type="entry name" value="MrpF_PhaF"/>
    <property type="match status" value="1"/>
</dbReference>
<dbReference type="EMBL" id="FWFR01000005">
    <property type="protein sequence ID" value="SLN76946.1"/>
    <property type="molecule type" value="Genomic_DNA"/>
</dbReference>
<proteinExistence type="inferred from homology"/>
<keyword evidence="4" id="KW-1003">Cell membrane</keyword>
<reference evidence="9 10" key="1">
    <citation type="submission" date="2017-03" db="EMBL/GenBank/DDBJ databases">
        <authorList>
            <person name="Afonso C.L."/>
            <person name="Miller P.J."/>
            <person name="Scott M.A."/>
            <person name="Spackman E."/>
            <person name="Goraichik I."/>
            <person name="Dimitrov K.M."/>
            <person name="Suarez D.L."/>
            <person name="Swayne D.E."/>
        </authorList>
    </citation>
    <scope>NUCLEOTIDE SEQUENCE [LARGE SCALE GENOMIC DNA]</scope>
    <source>
        <strain evidence="9 10">CECT 7691</strain>
    </source>
</reference>
<evidence type="ECO:0000256" key="5">
    <source>
        <dbReference type="ARBA" id="ARBA00022692"/>
    </source>
</evidence>
<keyword evidence="6 8" id="KW-1133">Transmembrane helix</keyword>
<feature type="transmembrane region" description="Helical" evidence="8">
    <location>
        <begin position="57"/>
        <end position="78"/>
    </location>
</feature>
<dbReference type="InParanoid" id="A0A1Y5TYT2"/>
<evidence type="ECO:0000256" key="6">
    <source>
        <dbReference type="ARBA" id="ARBA00022989"/>
    </source>
</evidence>
<gene>
    <name evidence="9" type="primary">mrpF</name>
    <name evidence="9" type="ORF">OCH7691_04244</name>
</gene>
<dbReference type="GO" id="GO:0005886">
    <property type="term" value="C:plasma membrane"/>
    <property type="evidence" value="ECO:0007669"/>
    <property type="project" value="UniProtKB-SubCell"/>
</dbReference>
<comment type="similarity">
    <text evidence="2">Belongs to the CPA3 antiporters (TC 2.A.63) subunit F family.</text>
</comment>
<comment type="subcellular location">
    <subcellularLocation>
        <location evidence="1">Cell membrane</location>
        <topology evidence="1">Multi-pass membrane protein</topology>
    </subcellularLocation>
</comment>
<keyword evidence="3" id="KW-0813">Transport</keyword>
<dbReference type="GO" id="GO:0015385">
    <property type="term" value="F:sodium:proton antiporter activity"/>
    <property type="evidence" value="ECO:0007669"/>
    <property type="project" value="TreeGrafter"/>
</dbReference>
<evidence type="ECO:0000256" key="1">
    <source>
        <dbReference type="ARBA" id="ARBA00004651"/>
    </source>
</evidence>
<dbReference type="Proteomes" id="UP000193200">
    <property type="component" value="Unassembled WGS sequence"/>
</dbReference>
<evidence type="ECO:0000256" key="2">
    <source>
        <dbReference type="ARBA" id="ARBA00009212"/>
    </source>
</evidence>
<dbReference type="OrthoDB" id="9800226at2"/>
<keyword evidence="10" id="KW-1185">Reference proteome</keyword>
<dbReference type="RefSeq" id="WP_085885577.1">
    <property type="nucleotide sequence ID" value="NZ_FWFR01000005.1"/>
</dbReference>
<sequence>MFFAAAIAILVALGLALVRAVLGPTVYDRILAVNAVGTKIVLLIAVIGFLTGRPEFLDLSLVYALINFISTLAVLKFFKFGHLGHPGAENEETGK</sequence>
<feature type="transmembrane region" description="Helical" evidence="8">
    <location>
        <begin position="30"/>
        <end position="50"/>
    </location>
</feature>
<keyword evidence="5 8" id="KW-0812">Transmembrane</keyword>
<name>A0A1Y5TYT2_9PROT</name>
<organism evidence="9 10">
    <name type="scientific">Oceanibacterium hippocampi</name>
    <dbReference type="NCBI Taxonomy" id="745714"/>
    <lineage>
        <taxon>Bacteria</taxon>
        <taxon>Pseudomonadati</taxon>
        <taxon>Pseudomonadota</taxon>
        <taxon>Alphaproteobacteria</taxon>
        <taxon>Sneathiellales</taxon>
        <taxon>Sneathiellaceae</taxon>
        <taxon>Oceanibacterium</taxon>
    </lineage>
</organism>
<evidence type="ECO:0000256" key="7">
    <source>
        <dbReference type="ARBA" id="ARBA00023136"/>
    </source>
</evidence>
<accession>A0A1Y5TYT2</accession>
<keyword evidence="7 8" id="KW-0472">Membrane</keyword>
<dbReference type="AlphaFoldDB" id="A0A1Y5TYT2"/>
<protein>
    <submittedName>
        <fullName evidence="9">Na(+)/H(+) antiporter subunit F</fullName>
    </submittedName>
</protein>